<evidence type="ECO:0000313" key="2">
    <source>
        <dbReference type="Proteomes" id="UP000664521"/>
    </source>
</evidence>
<organism evidence="1 2">
    <name type="scientific">Heterodermia speciosa</name>
    <dbReference type="NCBI Taxonomy" id="116794"/>
    <lineage>
        <taxon>Eukaryota</taxon>
        <taxon>Fungi</taxon>
        <taxon>Dikarya</taxon>
        <taxon>Ascomycota</taxon>
        <taxon>Pezizomycotina</taxon>
        <taxon>Lecanoromycetes</taxon>
        <taxon>OSLEUM clade</taxon>
        <taxon>Lecanoromycetidae</taxon>
        <taxon>Caliciales</taxon>
        <taxon>Physciaceae</taxon>
        <taxon>Heterodermia</taxon>
    </lineage>
</organism>
<evidence type="ECO:0000313" key="1">
    <source>
        <dbReference type="EMBL" id="CAF9935100.1"/>
    </source>
</evidence>
<proteinExistence type="predicted"/>
<reference evidence="1" key="1">
    <citation type="submission" date="2021-03" db="EMBL/GenBank/DDBJ databases">
        <authorList>
            <person name="Tagirdzhanova G."/>
        </authorList>
    </citation>
    <scope>NUCLEOTIDE SEQUENCE</scope>
</reference>
<dbReference type="EMBL" id="CAJPDS010000080">
    <property type="protein sequence ID" value="CAF9935100.1"/>
    <property type="molecule type" value="Genomic_DNA"/>
</dbReference>
<dbReference type="AlphaFoldDB" id="A0A8H3G3F8"/>
<protein>
    <submittedName>
        <fullName evidence="1">Uncharacterized protein</fullName>
    </submittedName>
</protein>
<dbReference type="Proteomes" id="UP000664521">
    <property type="component" value="Unassembled WGS sequence"/>
</dbReference>
<name>A0A8H3G3F8_9LECA</name>
<comment type="caution">
    <text evidence="1">The sequence shown here is derived from an EMBL/GenBank/DDBJ whole genome shotgun (WGS) entry which is preliminary data.</text>
</comment>
<gene>
    <name evidence="1" type="ORF">HETSPECPRED_009657</name>
</gene>
<sequence length="71" mass="7756">MSALSPSVIVLLVIIGAAAAVALGFAISHLFHGQVSNINLTAVEEQKKYMRGVRSRNYEDFWGVARSLPRQ</sequence>
<keyword evidence="2" id="KW-1185">Reference proteome</keyword>
<accession>A0A8H3G3F8</accession>